<feature type="transmembrane region" description="Helical" evidence="1">
    <location>
        <begin position="39"/>
        <end position="60"/>
    </location>
</feature>
<comment type="caution">
    <text evidence="2">The sequence shown here is derived from an EMBL/GenBank/DDBJ whole genome shotgun (WGS) entry which is preliminary data.</text>
</comment>
<keyword evidence="1" id="KW-0472">Membrane</keyword>
<feature type="transmembrane region" description="Helical" evidence="1">
    <location>
        <begin position="110"/>
        <end position="134"/>
    </location>
</feature>
<feature type="transmembrane region" description="Helical" evidence="1">
    <location>
        <begin position="72"/>
        <end position="90"/>
    </location>
</feature>
<dbReference type="EMBL" id="CAKKLH010000109">
    <property type="protein sequence ID" value="CAH0103329.1"/>
    <property type="molecule type" value="Genomic_DNA"/>
</dbReference>
<evidence type="ECO:0000313" key="2">
    <source>
        <dbReference type="EMBL" id="CAH0103329.1"/>
    </source>
</evidence>
<feature type="transmembrane region" description="Helical" evidence="1">
    <location>
        <begin position="12"/>
        <end position="33"/>
    </location>
</feature>
<protein>
    <submittedName>
        <fullName evidence="2">Uncharacterized protein</fullName>
    </submittedName>
</protein>
<dbReference type="OrthoDB" id="6378329at2759"/>
<dbReference type="AlphaFoldDB" id="A0A8J2RLU1"/>
<reference evidence="2" key="1">
    <citation type="submission" date="2021-11" db="EMBL/GenBank/DDBJ databases">
        <authorList>
            <person name="Schell T."/>
        </authorList>
    </citation>
    <scope>NUCLEOTIDE SEQUENCE</scope>
    <source>
        <strain evidence="2">M5</strain>
    </source>
</reference>
<keyword evidence="1" id="KW-0812">Transmembrane</keyword>
<gene>
    <name evidence="2" type="ORF">DGAL_LOCUS5896</name>
</gene>
<dbReference type="Proteomes" id="UP000789390">
    <property type="component" value="Unassembled WGS sequence"/>
</dbReference>
<evidence type="ECO:0000313" key="3">
    <source>
        <dbReference type="Proteomes" id="UP000789390"/>
    </source>
</evidence>
<keyword evidence="3" id="KW-1185">Reference proteome</keyword>
<organism evidence="2 3">
    <name type="scientific">Daphnia galeata</name>
    <dbReference type="NCBI Taxonomy" id="27404"/>
    <lineage>
        <taxon>Eukaryota</taxon>
        <taxon>Metazoa</taxon>
        <taxon>Ecdysozoa</taxon>
        <taxon>Arthropoda</taxon>
        <taxon>Crustacea</taxon>
        <taxon>Branchiopoda</taxon>
        <taxon>Diplostraca</taxon>
        <taxon>Cladocera</taxon>
        <taxon>Anomopoda</taxon>
        <taxon>Daphniidae</taxon>
        <taxon>Daphnia</taxon>
    </lineage>
</organism>
<evidence type="ECO:0000256" key="1">
    <source>
        <dbReference type="SAM" id="Phobius"/>
    </source>
</evidence>
<proteinExistence type="predicted"/>
<keyword evidence="1" id="KW-1133">Transmembrane helix</keyword>
<sequence>MFSPNTRIYQPGYISHISLGLSIFIIQSVALGISQSSYMPDLVCTGIWGGAYLVMFAFLAKENTLTSKAMQWMSYYAILIGFTSIGLYSWRFSVYGPLIADCKNFPASVYGISLCGRVAIDCCMIINGVFIVLVNGFIYSKAPSLATNNALIKE</sequence>
<accession>A0A8J2RLU1</accession>
<name>A0A8J2RLU1_9CRUS</name>